<evidence type="ECO:0000313" key="3">
    <source>
        <dbReference type="EMBL" id="MBE9402857.1"/>
    </source>
</evidence>
<sequence length="206" mass="22359">MSIRLDHAVTSGTFTLDGETHEVDNNVWVLGDDQQCVVFDAPHDVQAVKDLVGERECVGILLTHAHDDHVRFAPELAAELEAPLLLNPADREVWQLTHGDLPWDDDVADGDVFSVGGTDIEALHTPGHSPGSTCYYVEMLGALFSGDTLFQGGPGATGRSFSNRETIEESIRERLFVLPEETVVHTGHGDDTTIGAEKESATGDWL</sequence>
<accession>A0ABR9VXF6</accession>
<dbReference type="PANTHER" id="PTHR46233:SF4">
    <property type="entry name" value="METALLO-BETA-LACTAMASE DOMAIN-CONTAINING PROTEIN"/>
    <property type="match status" value="1"/>
</dbReference>
<reference evidence="3 4" key="1">
    <citation type="submission" date="2020-10" db="EMBL/GenBank/DDBJ databases">
        <title>Draft genome and description of Brachybacterium epidermidis sp nov.</title>
        <authorList>
            <person name="Boxberger M."/>
            <person name="La Scola B."/>
        </authorList>
    </citation>
    <scope>NUCLEOTIDE SEQUENCE [LARGE SCALE GENOMIC DNA]</scope>
    <source>
        <strain evidence="3 4">Marseille-Q2903</strain>
    </source>
</reference>
<dbReference type="RefSeq" id="WP_193864586.1">
    <property type="nucleotide sequence ID" value="NZ_JADEYR010000001.1"/>
</dbReference>
<dbReference type="Proteomes" id="UP000644727">
    <property type="component" value="Unassembled WGS sequence"/>
</dbReference>
<comment type="caution">
    <text evidence="3">The sequence shown here is derived from an EMBL/GenBank/DDBJ whole genome shotgun (WGS) entry which is preliminary data.</text>
</comment>
<proteinExistence type="predicted"/>
<dbReference type="InterPro" id="IPR001279">
    <property type="entry name" value="Metallo-B-lactamas"/>
</dbReference>
<dbReference type="InterPro" id="IPR036866">
    <property type="entry name" value="RibonucZ/Hydroxyglut_hydro"/>
</dbReference>
<dbReference type="SMART" id="SM00849">
    <property type="entry name" value="Lactamase_B"/>
    <property type="match status" value="1"/>
</dbReference>
<feature type="region of interest" description="Disordered" evidence="1">
    <location>
        <begin position="186"/>
        <end position="206"/>
    </location>
</feature>
<evidence type="ECO:0000256" key="1">
    <source>
        <dbReference type="SAM" id="MobiDB-lite"/>
    </source>
</evidence>
<name>A0ABR9VXF6_9MICO</name>
<keyword evidence="4" id="KW-1185">Reference proteome</keyword>
<dbReference type="Gene3D" id="3.60.15.10">
    <property type="entry name" value="Ribonuclease Z/Hydroxyacylglutathione hydrolase-like"/>
    <property type="match status" value="1"/>
</dbReference>
<feature type="compositionally biased region" description="Basic and acidic residues" evidence="1">
    <location>
        <begin position="187"/>
        <end position="206"/>
    </location>
</feature>
<organism evidence="3 4">
    <name type="scientific">Brachybacterium epidermidis</name>
    <dbReference type="NCBI Taxonomy" id="2781983"/>
    <lineage>
        <taxon>Bacteria</taxon>
        <taxon>Bacillati</taxon>
        <taxon>Actinomycetota</taxon>
        <taxon>Actinomycetes</taxon>
        <taxon>Micrococcales</taxon>
        <taxon>Dermabacteraceae</taxon>
        <taxon>Brachybacterium</taxon>
    </lineage>
</organism>
<dbReference type="EMBL" id="JADEYR010000001">
    <property type="protein sequence ID" value="MBE9402857.1"/>
    <property type="molecule type" value="Genomic_DNA"/>
</dbReference>
<protein>
    <submittedName>
        <fullName evidence="3">MBL fold metallo-hydrolase</fullName>
    </submittedName>
</protein>
<evidence type="ECO:0000313" key="4">
    <source>
        <dbReference type="Proteomes" id="UP000644727"/>
    </source>
</evidence>
<dbReference type="Pfam" id="PF00753">
    <property type="entry name" value="Lactamase_B"/>
    <property type="match status" value="1"/>
</dbReference>
<dbReference type="PANTHER" id="PTHR46233">
    <property type="entry name" value="HYDROXYACYLGLUTATHIONE HYDROLASE GLOC"/>
    <property type="match status" value="1"/>
</dbReference>
<dbReference type="InterPro" id="IPR051453">
    <property type="entry name" value="MBL_Glyoxalase_II"/>
</dbReference>
<dbReference type="CDD" id="cd06262">
    <property type="entry name" value="metallo-hydrolase-like_MBL-fold"/>
    <property type="match status" value="1"/>
</dbReference>
<feature type="domain" description="Metallo-beta-lactamase" evidence="2">
    <location>
        <begin position="24"/>
        <end position="188"/>
    </location>
</feature>
<evidence type="ECO:0000259" key="2">
    <source>
        <dbReference type="SMART" id="SM00849"/>
    </source>
</evidence>
<dbReference type="SUPFAM" id="SSF56281">
    <property type="entry name" value="Metallo-hydrolase/oxidoreductase"/>
    <property type="match status" value="1"/>
</dbReference>
<gene>
    <name evidence="3" type="ORF">IOE58_01095</name>
</gene>